<sequence length="68" mass="7700">MRLLLQANSLIYLPIAFLSRWTMAEINFEIQVDTDTTEIILHELKEGNSESRSVAIKYANTGLVNCLS</sequence>
<dbReference type="Gene3D" id="2.60.200.20">
    <property type="match status" value="1"/>
</dbReference>
<evidence type="ECO:0000313" key="2">
    <source>
        <dbReference type="Proteomes" id="UP000267858"/>
    </source>
</evidence>
<dbReference type="EMBL" id="LR134141">
    <property type="protein sequence ID" value="VEA01146.1"/>
    <property type="molecule type" value="Genomic_DNA"/>
</dbReference>
<gene>
    <name evidence="1" type="primary">prgH_1</name>
    <name evidence="1" type="ORF">NCTC5773_01145</name>
</gene>
<proteinExistence type="predicted"/>
<reference evidence="1 2" key="1">
    <citation type="submission" date="2018-12" db="EMBL/GenBank/DDBJ databases">
        <authorList>
            <consortium name="Pathogen Informatics"/>
        </authorList>
    </citation>
    <scope>NUCLEOTIDE SEQUENCE [LARGE SCALE GENOMIC DNA]</scope>
    <source>
        <strain evidence="1 2">NCTC5773</strain>
    </source>
</reference>
<protein>
    <submittedName>
        <fullName evidence="1">Cell invasion protein</fullName>
    </submittedName>
</protein>
<dbReference type="Proteomes" id="UP000267858">
    <property type="component" value="Chromosome"/>
</dbReference>
<organism evidence="1 2">
    <name type="scientific">Salmonella enterica subsp. salamae</name>
    <dbReference type="NCBI Taxonomy" id="59202"/>
    <lineage>
        <taxon>Bacteria</taxon>
        <taxon>Pseudomonadati</taxon>
        <taxon>Pseudomonadota</taxon>
        <taxon>Gammaproteobacteria</taxon>
        <taxon>Enterobacterales</taxon>
        <taxon>Enterobacteriaceae</taxon>
        <taxon>Salmonella</taxon>
    </lineage>
</organism>
<name>A0A6D2G4D5_SALER</name>
<evidence type="ECO:0000313" key="1">
    <source>
        <dbReference type="EMBL" id="VEA01146.1"/>
    </source>
</evidence>
<dbReference type="AlphaFoldDB" id="A0A6D2G4D5"/>
<accession>A0A6D2G4D5</accession>